<dbReference type="Gene3D" id="3.40.630.30">
    <property type="match status" value="1"/>
</dbReference>
<dbReference type="InterPro" id="IPR000182">
    <property type="entry name" value="GNAT_dom"/>
</dbReference>
<dbReference type="Pfam" id="PF00583">
    <property type="entry name" value="Acetyltransf_1"/>
    <property type="match status" value="1"/>
</dbReference>
<organism evidence="2 3">
    <name type="scientific">Dyadobacter subterraneus</name>
    <dbReference type="NCBI Taxonomy" id="2773304"/>
    <lineage>
        <taxon>Bacteria</taxon>
        <taxon>Pseudomonadati</taxon>
        <taxon>Bacteroidota</taxon>
        <taxon>Cytophagia</taxon>
        <taxon>Cytophagales</taxon>
        <taxon>Spirosomataceae</taxon>
        <taxon>Dyadobacter</taxon>
    </lineage>
</organism>
<proteinExistence type="predicted"/>
<evidence type="ECO:0000313" key="3">
    <source>
        <dbReference type="Proteomes" id="UP000634134"/>
    </source>
</evidence>
<dbReference type="SUPFAM" id="SSF55729">
    <property type="entry name" value="Acyl-CoA N-acyltransferases (Nat)"/>
    <property type="match status" value="1"/>
</dbReference>
<dbReference type="EMBL" id="JACYGY010000002">
    <property type="protein sequence ID" value="MBE9466539.1"/>
    <property type="molecule type" value="Genomic_DNA"/>
</dbReference>
<dbReference type="RefSeq" id="WP_194124757.1">
    <property type="nucleotide sequence ID" value="NZ_JACYGY010000002.1"/>
</dbReference>
<protein>
    <submittedName>
        <fullName evidence="2">GNAT family N-acetyltransferase</fullName>
    </submittedName>
</protein>
<gene>
    <name evidence="2" type="ORF">IEE83_32130</name>
</gene>
<dbReference type="Proteomes" id="UP000634134">
    <property type="component" value="Unassembled WGS sequence"/>
</dbReference>
<dbReference type="PROSITE" id="PS51186">
    <property type="entry name" value="GNAT"/>
    <property type="match status" value="1"/>
</dbReference>
<evidence type="ECO:0000259" key="1">
    <source>
        <dbReference type="PROSITE" id="PS51186"/>
    </source>
</evidence>
<sequence>MSNNTAASIELTFAETQKDIEEILSLQQLNLKINVSEEVKKDQGFLTVCHSEEQLQIMQSLTPQIIAKADGKVIAFALAMLPSMGKLIPDLQPMFDIVDDIEWKGKMIRDYKYYMMGQICVAAEFRGQGIFDKLYLTHKKFYEKKFDLCITEISTSNKRSQRAHERVGFETIHLHEDHVDEWNVVAWELKHYVIP</sequence>
<feature type="domain" description="N-acetyltransferase" evidence="1">
    <location>
        <begin position="9"/>
        <end position="194"/>
    </location>
</feature>
<evidence type="ECO:0000313" key="2">
    <source>
        <dbReference type="EMBL" id="MBE9466539.1"/>
    </source>
</evidence>
<dbReference type="InterPro" id="IPR016181">
    <property type="entry name" value="Acyl_CoA_acyltransferase"/>
</dbReference>
<reference evidence="3" key="1">
    <citation type="submission" date="2023-07" db="EMBL/GenBank/DDBJ databases">
        <title>Dyadobacter sp. nov 'subterranea' isolated from contaminted grondwater.</title>
        <authorList>
            <person name="Szabo I."/>
            <person name="Al-Omari J."/>
            <person name="Szerdahelyi S.G."/>
            <person name="Rado J."/>
        </authorList>
    </citation>
    <scope>NUCLEOTIDE SEQUENCE [LARGE SCALE GENOMIC DNA]</scope>
    <source>
        <strain evidence="3">UP-52</strain>
    </source>
</reference>
<comment type="caution">
    <text evidence="2">The sequence shown here is derived from an EMBL/GenBank/DDBJ whole genome shotgun (WGS) entry which is preliminary data.</text>
</comment>
<name>A0ABR9WN63_9BACT</name>
<keyword evidence="3" id="KW-1185">Reference proteome</keyword>
<accession>A0ABR9WN63</accession>